<dbReference type="Proteomes" id="UP000008021">
    <property type="component" value="Chromosome 12"/>
</dbReference>
<sequence length="61" mass="6789">MEIRGQAIGLGRAFLSVSESFPLVMVSLGCHVNRCPVAFKAIATMQRWKELLKEGGRRQVD</sequence>
<dbReference type="Gramene" id="OMERI12G07550.1">
    <property type="protein sequence ID" value="OMERI12G07550.1"/>
    <property type="gene ID" value="OMERI12G07550"/>
</dbReference>
<reference evidence="1" key="2">
    <citation type="submission" date="2018-05" db="EMBL/GenBank/DDBJ databases">
        <title>OmerRS3 (Oryza meridionalis Reference Sequence Version 3).</title>
        <authorList>
            <person name="Zhang J."/>
            <person name="Kudrna D."/>
            <person name="Lee S."/>
            <person name="Talag J."/>
            <person name="Welchert J."/>
            <person name="Wing R.A."/>
        </authorList>
    </citation>
    <scope>NUCLEOTIDE SEQUENCE [LARGE SCALE GENOMIC DNA]</scope>
    <source>
        <strain evidence="1">cv. OR44</strain>
    </source>
</reference>
<dbReference type="EnsemblPlants" id="OMERI12G07550.1">
    <property type="protein sequence ID" value="OMERI12G07550.1"/>
    <property type="gene ID" value="OMERI12G07550"/>
</dbReference>
<organism evidence="1">
    <name type="scientific">Oryza meridionalis</name>
    <dbReference type="NCBI Taxonomy" id="40149"/>
    <lineage>
        <taxon>Eukaryota</taxon>
        <taxon>Viridiplantae</taxon>
        <taxon>Streptophyta</taxon>
        <taxon>Embryophyta</taxon>
        <taxon>Tracheophyta</taxon>
        <taxon>Spermatophyta</taxon>
        <taxon>Magnoliopsida</taxon>
        <taxon>Liliopsida</taxon>
        <taxon>Poales</taxon>
        <taxon>Poaceae</taxon>
        <taxon>BOP clade</taxon>
        <taxon>Oryzoideae</taxon>
        <taxon>Oryzeae</taxon>
        <taxon>Oryzinae</taxon>
        <taxon>Oryza</taxon>
    </lineage>
</organism>
<accession>A0A0E0FBU7</accession>
<dbReference type="AlphaFoldDB" id="A0A0E0FBU7"/>
<name>A0A0E0FBU7_9ORYZ</name>
<dbReference type="HOGENOM" id="CLU_2926558_0_0_1"/>
<keyword evidence="2" id="KW-1185">Reference proteome</keyword>
<dbReference type="PROSITE" id="PS51257">
    <property type="entry name" value="PROKAR_LIPOPROTEIN"/>
    <property type="match status" value="1"/>
</dbReference>
<protein>
    <submittedName>
        <fullName evidence="1">Uncharacterized protein</fullName>
    </submittedName>
</protein>
<evidence type="ECO:0000313" key="1">
    <source>
        <dbReference type="EnsemblPlants" id="OMERI12G07550.1"/>
    </source>
</evidence>
<reference evidence="1" key="1">
    <citation type="submission" date="2015-04" db="UniProtKB">
        <authorList>
            <consortium name="EnsemblPlants"/>
        </authorList>
    </citation>
    <scope>IDENTIFICATION</scope>
</reference>
<evidence type="ECO:0000313" key="2">
    <source>
        <dbReference type="Proteomes" id="UP000008021"/>
    </source>
</evidence>
<proteinExistence type="predicted"/>